<dbReference type="Pfam" id="PF08737">
    <property type="entry name" value="Rgp1"/>
    <property type="match status" value="1"/>
</dbReference>
<accession>K5XCG9</accession>
<protein>
    <recommendedName>
        <fullName evidence="4">Rgp1-domain-containing protein</fullName>
    </recommendedName>
</protein>
<dbReference type="HOGENOM" id="CLU_005984_0_0_1"/>
<keyword evidence="3" id="KW-1185">Reference proteome</keyword>
<dbReference type="GeneID" id="18907617"/>
<feature type="region of interest" description="Disordered" evidence="1">
    <location>
        <begin position="394"/>
        <end position="417"/>
    </location>
</feature>
<gene>
    <name evidence="2" type="ORF">PHACADRAFT_110305</name>
</gene>
<dbReference type="EMBL" id="JH930468">
    <property type="protein sequence ID" value="EKM60687.1"/>
    <property type="molecule type" value="Genomic_DNA"/>
</dbReference>
<sequence length="895" mass="95563">MAESSVLDGAVRVTATPSQASYFAGDTFTVTITITNTRRPEAPLAARSTSQSATIYGHKRGAHSVSYVPMARPPTSPGVRTALPTVPAHTAGGNKPVVRRGLVGRSQSANGPPNLEEPEDQARRRVNLTKSLSVSLGTQGFQSNGSGDWKGKSPLRTLQTNLPTAAAPNSPRKSSPLARSASVPVNHPHARKQSVLDGQVQVQPLKDSDKVPPDLSAISSTSTLSLALDTITEGYSPVSPATPDVVSPANRHALLTSSASFPPTKKANGASGGMTLTNGHRPPHPGIAPPPRPKTAAVGSFSAPNTEFILYSYAQLLGTVTLFPAQDAPLSAEQRHMWYMLRRELQATKAVGGGNMNIVPNSPKALAHGRKPLPAVNVRRASQHARTTSLSTGLLSLLSPSSPPPMSSPLPGSSRHSRNSSVFSGFFGSSSSNGDIDVPDCASVEEDGDADEPLPTFDVPPAMLAIDLSLMPGQSRNYVYTFPLPRNLPPTYRGRTLRFQYEFVLGICRSTNSRIMRVPVRIYNYVSVTNAPSPYDLRWPVVSRLQRQAYKATVTDVQEPLRIAAQRPANAPNQEDSDLGPYALALLATQDSMASHLPRRSNIGRFPFANGVDDEDQEPGCRESIEILTRNPKRLSFDVHKDNVKVAVLTFTKSAYRLGESVLGVVNLNARAGHARVLKLSAFLESHETLPGCLSSETPSAAAQTRRVHSESHSSFVGSTLRTAFALDIPPDASPAFQVIVSTPGASSPTPGGLTWKVRLCLLVAIAGPEARAGEDGVRLKHLVRDGPRGEWGTAWHAPGSMAPHERPGVLPSPSAPQKSQSWASFFSSTLLGSSEPSMNFHDGDEGSEVGSEDGDALAESEWREVRAEMVECEVPIRVWPGNTAFKAADVVFEV</sequence>
<dbReference type="OrthoDB" id="1918at2759"/>
<evidence type="ECO:0008006" key="4">
    <source>
        <dbReference type="Google" id="ProtNLM"/>
    </source>
</evidence>
<feature type="region of interest" description="Disordered" evidence="1">
    <location>
        <begin position="259"/>
        <end position="298"/>
    </location>
</feature>
<dbReference type="RefSeq" id="XP_007390135.1">
    <property type="nucleotide sequence ID" value="XM_007390073.1"/>
</dbReference>
<dbReference type="InterPro" id="IPR014848">
    <property type="entry name" value="Rgp1"/>
</dbReference>
<feature type="compositionally biased region" description="Polar residues" evidence="1">
    <location>
        <begin position="131"/>
        <end position="146"/>
    </location>
</feature>
<dbReference type="PANTHER" id="PTHR12507">
    <property type="entry name" value="REDUCED GROWTH PHENOTYPE 1 RGP1, YEAST -RELATED"/>
    <property type="match status" value="1"/>
</dbReference>
<feature type="compositionally biased region" description="Acidic residues" evidence="1">
    <location>
        <begin position="846"/>
        <end position="859"/>
    </location>
</feature>
<organism evidence="2 3">
    <name type="scientific">Phanerochaete carnosa (strain HHB-10118-sp)</name>
    <name type="common">White-rot fungus</name>
    <name type="synonym">Peniophora carnosa</name>
    <dbReference type="NCBI Taxonomy" id="650164"/>
    <lineage>
        <taxon>Eukaryota</taxon>
        <taxon>Fungi</taxon>
        <taxon>Dikarya</taxon>
        <taxon>Basidiomycota</taxon>
        <taxon>Agaricomycotina</taxon>
        <taxon>Agaricomycetes</taxon>
        <taxon>Polyporales</taxon>
        <taxon>Phanerochaetaceae</taxon>
        <taxon>Phanerochaete</taxon>
    </lineage>
</organism>
<feature type="compositionally biased region" description="Pro residues" evidence="1">
    <location>
        <begin position="284"/>
        <end position="293"/>
    </location>
</feature>
<proteinExistence type="predicted"/>
<evidence type="ECO:0000313" key="2">
    <source>
        <dbReference type="EMBL" id="EKM60687.1"/>
    </source>
</evidence>
<dbReference type="Proteomes" id="UP000008370">
    <property type="component" value="Unassembled WGS sequence"/>
</dbReference>
<name>K5XCG9_PHACS</name>
<feature type="region of interest" description="Disordered" evidence="1">
    <location>
        <begin position="131"/>
        <end position="196"/>
    </location>
</feature>
<reference evidence="2 3" key="1">
    <citation type="journal article" date="2012" name="BMC Genomics">
        <title>Comparative genomics of the white-rot fungi, Phanerochaete carnosa and P. chrysosporium, to elucidate the genetic basis of the distinct wood types they colonize.</title>
        <authorList>
            <person name="Suzuki H."/>
            <person name="MacDonald J."/>
            <person name="Syed K."/>
            <person name="Salamov A."/>
            <person name="Hori C."/>
            <person name="Aerts A."/>
            <person name="Henrissat B."/>
            <person name="Wiebenga A."/>
            <person name="vanKuyk P.A."/>
            <person name="Barry K."/>
            <person name="Lindquist E."/>
            <person name="LaButti K."/>
            <person name="Lapidus A."/>
            <person name="Lucas S."/>
            <person name="Coutinho P."/>
            <person name="Gong Y."/>
            <person name="Samejima M."/>
            <person name="Mahadevan R."/>
            <person name="Abou-Zaid M."/>
            <person name="de Vries R.P."/>
            <person name="Igarashi K."/>
            <person name="Yadav J.S."/>
            <person name="Grigoriev I.V."/>
            <person name="Master E.R."/>
        </authorList>
    </citation>
    <scope>NUCLEOTIDE SEQUENCE [LARGE SCALE GENOMIC DNA]</scope>
    <source>
        <strain evidence="2 3">HHB-10118-sp</strain>
    </source>
</reference>
<dbReference type="AlphaFoldDB" id="K5XCG9"/>
<dbReference type="KEGG" id="pco:PHACADRAFT_110305"/>
<feature type="region of interest" description="Disordered" evidence="1">
    <location>
        <begin position="837"/>
        <end position="859"/>
    </location>
</feature>
<dbReference type="InParanoid" id="K5XCG9"/>
<evidence type="ECO:0000313" key="3">
    <source>
        <dbReference type="Proteomes" id="UP000008370"/>
    </source>
</evidence>
<evidence type="ECO:0000256" key="1">
    <source>
        <dbReference type="SAM" id="MobiDB-lite"/>
    </source>
</evidence>
<dbReference type="STRING" id="650164.K5XCG9"/>
<feature type="region of interest" description="Disordered" evidence="1">
    <location>
        <begin position="791"/>
        <end position="818"/>
    </location>
</feature>